<sequence>MIRAGGRSRTGTFPDLRAVHHDIGHAPSRRVELPRRSGIDVLVPLRWLVNDDYSPAAEEAPE</sequence>
<proteinExistence type="predicted"/>
<dbReference type="KEGG" id="sgb:WQO_34090"/>
<name>A0A0U3KI05_STRGL</name>
<dbReference type="EMBL" id="CP013739">
    <property type="protein sequence ID" value="ALU98477.1"/>
    <property type="molecule type" value="Genomic_DNA"/>
</dbReference>
<evidence type="ECO:0000313" key="1">
    <source>
        <dbReference type="EMBL" id="ALU98477.1"/>
    </source>
</evidence>
<reference evidence="1 2" key="1">
    <citation type="journal article" date="2012" name="J. Bacteriol.">
        <title>Draft genome sequence of Streptomyces globisporus C-1027, which produces an antitumor antibiotic consisting of a nine-membered enediyne with a chromoprotein.</title>
        <authorList>
            <person name="Wang L."/>
            <person name="Wang S."/>
            <person name="He Q."/>
            <person name="Yu T."/>
            <person name="Li Q."/>
            <person name="Hong B."/>
        </authorList>
    </citation>
    <scope>NUCLEOTIDE SEQUENCE [LARGE SCALE GENOMIC DNA]</scope>
    <source>
        <strain evidence="1 2">C-1027</strain>
        <plasmid evidence="1 2">SGLP1</plasmid>
    </source>
</reference>
<dbReference type="AlphaFoldDB" id="A0A0U3KI05"/>
<dbReference type="Proteomes" id="UP000064183">
    <property type="component" value="Plasmid SGLP1"/>
</dbReference>
<geneLocation type="plasmid" evidence="1 2">
    <name>SGLP1</name>
</geneLocation>
<keyword evidence="1" id="KW-0614">Plasmid</keyword>
<organism evidence="1 2">
    <name type="scientific">Streptomyces globisporus C-1027</name>
    <dbReference type="NCBI Taxonomy" id="1172567"/>
    <lineage>
        <taxon>Bacteria</taxon>
        <taxon>Bacillati</taxon>
        <taxon>Actinomycetota</taxon>
        <taxon>Actinomycetes</taxon>
        <taxon>Kitasatosporales</taxon>
        <taxon>Streptomycetaceae</taxon>
        <taxon>Streptomyces</taxon>
    </lineage>
</organism>
<accession>A0A0U3KI05</accession>
<dbReference type="RefSeq" id="WP_010064694.1">
    <property type="nucleotide sequence ID" value="NZ_CP013739.1"/>
</dbReference>
<dbReference type="GeneID" id="27787478"/>
<protein>
    <submittedName>
        <fullName evidence="1">Uncharacterized protein</fullName>
    </submittedName>
</protein>
<evidence type="ECO:0000313" key="2">
    <source>
        <dbReference type="Proteomes" id="UP000064183"/>
    </source>
</evidence>
<gene>
    <name evidence="1" type="ORF">WQO_34090</name>
</gene>